<organism evidence="1 2">
    <name type="scientific">Paraburkholderia xenovorans (strain LB400)</name>
    <dbReference type="NCBI Taxonomy" id="266265"/>
    <lineage>
        <taxon>Bacteria</taxon>
        <taxon>Pseudomonadati</taxon>
        <taxon>Pseudomonadota</taxon>
        <taxon>Betaproteobacteria</taxon>
        <taxon>Burkholderiales</taxon>
        <taxon>Burkholderiaceae</taxon>
        <taxon>Paraburkholderia</taxon>
    </lineage>
</organism>
<gene>
    <name evidence="1" type="ORF">Bxe_A2881</name>
</gene>
<dbReference type="KEGG" id="bxe:Bxe_A2881"/>
<accession>Q140Z6</accession>
<sequence length="170" mass="19404">MVFRCGMLVRRLYLSADDRGFPESSSLKNWKRRRLPVNYRLVNSSFGLFVGYKKMGTTRVVPNDDERQEGSVFNVKGDGGISPVIQNDMQPLYPGATGCSLNKKPVRTKFREQKTHIAHVEQSHTCLVLISARSQFKRLGPLAWIQTFFVVGMRFFHARDNDASPDLRLP</sequence>
<name>Q140Z6_PARXL</name>
<dbReference type="STRING" id="266265.Bxe_A2881"/>
<dbReference type="EMBL" id="CP000270">
    <property type="protein sequence ID" value="ABE30093.1"/>
    <property type="molecule type" value="Genomic_DNA"/>
</dbReference>
<dbReference type="AlphaFoldDB" id="Q140Z6"/>
<evidence type="ECO:0000313" key="2">
    <source>
        <dbReference type="Proteomes" id="UP000001817"/>
    </source>
</evidence>
<dbReference type="Proteomes" id="UP000001817">
    <property type="component" value="Chromosome 1"/>
</dbReference>
<reference evidence="1 2" key="1">
    <citation type="journal article" date="2006" name="Proc. Natl. Acad. Sci. U.S.A.">
        <title>Burkholderia xenovorans LB400 harbors a multi-replicon, 9.73-Mbp genome shaped for versatility.</title>
        <authorList>
            <person name="Chain P.S."/>
            <person name="Denef V.J."/>
            <person name="Konstantinidis K.T."/>
            <person name="Vergez L.M."/>
            <person name="Agullo L."/>
            <person name="Reyes V.L."/>
            <person name="Hauser L."/>
            <person name="Cordova M."/>
            <person name="Gomez L."/>
            <person name="Gonzalez M."/>
            <person name="Land M."/>
            <person name="Lao V."/>
            <person name="Larimer F."/>
            <person name="LiPuma J.J."/>
            <person name="Mahenthiralingam E."/>
            <person name="Malfatti S.A."/>
            <person name="Marx C.J."/>
            <person name="Parnell J.J."/>
            <person name="Ramette A."/>
            <person name="Richardson P."/>
            <person name="Seeger M."/>
            <person name="Smith D."/>
            <person name="Spilker T."/>
            <person name="Sul W.J."/>
            <person name="Tsoi T.V."/>
            <person name="Ulrich L.E."/>
            <person name="Zhulin I.B."/>
            <person name="Tiedje J.M."/>
        </authorList>
    </citation>
    <scope>NUCLEOTIDE SEQUENCE [LARGE SCALE GENOMIC DNA]</scope>
    <source>
        <strain evidence="1 2">LB400</strain>
    </source>
</reference>
<proteinExistence type="predicted"/>
<evidence type="ECO:0000313" key="1">
    <source>
        <dbReference type="EMBL" id="ABE30093.1"/>
    </source>
</evidence>
<keyword evidence="2" id="KW-1185">Reference proteome</keyword>
<protein>
    <submittedName>
        <fullName evidence="1">Uncharacterized protein</fullName>
    </submittedName>
</protein>